<protein>
    <submittedName>
        <fullName evidence="1">Uncharacterized protein</fullName>
    </submittedName>
</protein>
<organism evidence="1">
    <name type="scientific">Arion vulgaris</name>
    <dbReference type="NCBI Taxonomy" id="1028688"/>
    <lineage>
        <taxon>Eukaryota</taxon>
        <taxon>Metazoa</taxon>
        <taxon>Spiralia</taxon>
        <taxon>Lophotrochozoa</taxon>
        <taxon>Mollusca</taxon>
        <taxon>Gastropoda</taxon>
        <taxon>Heterobranchia</taxon>
        <taxon>Euthyneura</taxon>
        <taxon>Panpulmonata</taxon>
        <taxon>Eupulmonata</taxon>
        <taxon>Stylommatophora</taxon>
        <taxon>Helicina</taxon>
        <taxon>Arionoidea</taxon>
        <taxon>Arionidae</taxon>
        <taxon>Arion</taxon>
    </lineage>
</organism>
<dbReference type="EMBL" id="HACG01049943">
    <property type="protein sequence ID" value="CEK96808.1"/>
    <property type="molecule type" value="Transcribed_RNA"/>
</dbReference>
<name>A0A0B7BUX0_9EUPU</name>
<proteinExistence type="predicted"/>
<evidence type="ECO:0000313" key="1">
    <source>
        <dbReference type="EMBL" id="CEK96808.1"/>
    </source>
</evidence>
<accession>A0A0B7BUX0</accession>
<feature type="non-terminal residue" evidence="1">
    <location>
        <position position="1"/>
    </location>
</feature>
<reference evidence="1" key="1">
    <citation type="submission" date="2014-12" db="EMBL/GenBank/DDBJ databases">
        <title>Insight into the proteome of Arion vulgaris.</title>
        <authorList>
            <person name="Aradska J."/>
            <person name="Bulat T."/>
            <person name="Smidak R."/>
            <person name="Sarate P."/>
            <person name="Gangsoo J."/>
            <person name="Sialana F."/>
            <person name="Bilban M."/>
            <person name="Lubec G."/>
        </authorList>
    </citation>
    <scope>NUCLEOTIDE SEQUENCE</scope>
    <source>
        <tissue evidence="1">Skin</tissue>
    </source>
</reference>
<dbReference type="AlphaFoldDB" id="A0A0B7BUX0"/>
<gene>
    <name evidence="1" type="primary">ORF213525</name>
</gene>
<sequence length="69" mass="7819">LILSATFIVGMQHTTTSILYEYFYSLSCTDDASCFILYSLCTSSATKSSIFIHRTVLLAKKKQQYCKPH</sequence>